<dbReference type="Gene3D" id="3.30.160.60">
    <property type="entry name" value="Classic Zinc Finger"/>
    <property type="match status" value="1"/>
</dbReference>
<name>A0A226EJM5_FOLCA</name>
<evidence type="ECO:0000313" key="5">
    <source>
        <dbReference type="Proteomes" id="UP000198287"/>
    </source>
</evidence>
<accession>A0A226EJM5</accession>
<keyword evidence="1" id="KW-0479">Metal-binding</keyword>
<proteinExistence type="predicted"/>
<feature type="non-terminal residue" evidence="4">
    <location>
        <position position="1"/>
    </location>
</feature>
<protein>
    <submittedName>
        <fullName evidence="4">Transcription factor hamlet</fullName>
    </submittedName>
</protein>
<dbReference type="InterPro" id="IPR013087">
    <property type="entry name" value="Znf_C2H2_type"/>
</dbReference>
<evidence type="ECO:0000259" key="3">
    <source>
        <dbReference type="PROSITE" id="PS50157"/>
    </source>
</evidence>
<keyword evidence="1" id="KW-0863">Zinc-finger</keyword>
<organism evidence="4 5">
    <name type="scientific">Folsomia candida</name>
    <name type="common">Springtail</name>
    <dbReference type="NCBI Taxonomy" id="158441"/>
    <lineage>
        <taxon>Eukaryota</taxon>
        <taxon>Metazoa</taxon>
        <taxon>Ecdysozoa</taxon>
        <taxon>Arthropoda</taxon>
        <taxon>Hexapoda</taxon>
        <taxon>Collembola</taxon>
        <taxon>Entomobryomorpha</taxon>
        <taxon>Isotomoidea</taxon>
        <taxon>Isotomidae</taxon>
        <taxon>Proisotominae</taxon>
        <taxon>Folsomia</taxon>
    </lineage>
</organism>
<evidence type="ECO:0000256" key="1">
    <source>
        <dbReference type="PROSITE-ProRule" id="PRU00042"/>
    </source>
</evidence>
<dbReference type="AlphaFoldDB" id="A0A226EJM5"/>
<reference evidence="4 5" key="1">
    <citation type="submission" date="2015-12" db="EMBL/GenBank/DDBJ databases">
        <title>The genome of Folsomia candida.</title>
        <authorList>
            <person name="Faddeeva A."/>
            <person name="Derks M.F."/>
            <person name="Anvar Y."/>
            <person name="Smit S."/>
            <person name="Van Straalen N."/>
            <person name="Roelofs D."/>
        </authorList>
    </citation>
    <scope>NUCLEOTIDE SEQUENCE [LARGE SCALE GENOMIC DNA]</scope>
    <source>
        <strain evidence="4 5">VU population</strain>
        <tissue evidence="4">Whole body</tissue>
    </source>
</reference>
<sequence length="745" mass="83600">DTFSYDGCGARLPVQVESRLVRIQQIIMCVGWCKQAVAELSSTPLLTSVSFDEWPSSRDDLRTHSSPEFKIYHCLTMDNSPVVVELVSSEEEEDELVMRPVLLGKRSHVIISSSSSSEEERDEVIDNNLVAKTGAKRLSRSARDQRGQQQRTRSPPPTRAPGPAGVITAASGSGQAVTIRIVKQYRRVNNKRSTLPDKFWCKYCGAGFPRIYALNRHENTHEGKFKGKSYKSKRGNYTCPYCSSVFSFSTNLLKHIKETHVVSPQQTMTSNEMKTINPLNHNSALKNRGEDPLDPHNEQCEVEVKNLLEWVKEFAAGQQRRIDLKPTSVYLAASLGPNFDPKIHKPFEFVRSGDEGIRFYIGFNSKTIGLNDHHLRFPDISPLGKADKAGETCVLLKIWEFKVGSHVEKVSVARALEASLMEFALTSQEFKSRDGKECKFYNQQRELGAFFKYCSKEQQKTSLEKAVKGVSFICCQEDCQGGCEAIAHLKSDECSPINFPLKEKIVVRPLNIGSASKKSSKTKVDKKKKNPLVTPAEIKVEVDRRLKDLQERRRQDPDHEHHVYITILARKQDFPGLCTARDVCRAINNGGHAQAVILYYVGKGERDGMNYYHKHRADISAVAKKASGGDYWVIQIATFKCSSLEEAEKLEAKLLMCCLLQARKKMTGTNFNPINEAMPWSAFNKLTEEEKLQSVRMGVAGVSPITLQGVVPHFTMGKISFPVNLGYAIKKNKILDVTSIAPSED</sequence>
<evidence type="ECO:0000256" key="2">
    <source>
        <dbReference type="SAM" id="MobiDB-lite"/>
    </source>
</evidence>
<keyword evidence="5" id="KW-1185">Reference proteome</keyword>
<dbReference type="InterPro" id="IPR036236">
    <property type="entry name" value="Znf_C2H2_sf"/>
</dbReference>
<dbReference type="EMBL" id="LNIX01000003">
    <property type="protein sequence ID" value="OXA57842.1"/>
    <property type="molecule type" value="Genomic_DNA"/>
</dbReference>
<evidence type="ECO:0000313" key="4">
    <source>
        <dbReference type="EMBL" id="OXA57842.1"/>
    </source>
</evidence>
<keyword evidence="1" id="KW-0862">Zinc</keyword>
<comment type="caution">
    <text evidence="4">The sequence shown here is derived from an EMBL/GenBank/DDBJ whole genome shotgun (WGS) entry which is preliminary data.</text>
</comment>
<feature type="region of interest" description="Disordered" evidence="2">
    <location>
        <begin position="135"/>
        <end position="169"/>
    </location>
</feature>
<dbReference type="Proteomes" id="UP000198287">
    <property type="component" value="Unassembled WGS sequence"/>
</dbReference>
<dbReference type="Pfam" id="PF00096">
    <property type="entry name" value="zf-C2H2"/>
    <property type="match status" value="2"/>
</dbReference>
<dbReference type="SUPFAM" id="SSF57667">
    <property type="entry name" value="beta-beta-alpha zinc fingers"/>
    <property type="match status" value="1"/>
</dbReference>
<dbReference type="PROSITE" id="PS50157">
    <property type="entry name" value="ZINC_FINGER_C2H2_2"/>
    <property type="match status" value="2"/>
</dbReference>
<dbReference type="SMART" id="SM00355">
    <property type="entry name" value="ZnF_C2H2"/>
    <property type="match status" value="2"/>
</dbReference>
<gene>
    <name evidence="4" type="ORF">Fcan01_08375</name>
</gene>
<feature type="domain" description="C2H2-type" evidence="3">
    <location>
        <begin position="237"/>
        <end position="265"/>
    </location>
</feature>
<dbReference type="PROSITE" id="PS00028">
    <property type="entry name" value="ZINC_FINGER_C2H2_1"/>
    <property type="match status" value="2"/>
</dbReference>
<feature type="domain" description="C2H2-type" evidence="3">
    <location>
        <begin position="199"/>
        <end position="226"/>
    </location>
</feature>
<dbReference type="GO" id="GO:0008270">
    <property type="term" value="F:zinc ion binding"/>
    <property type="evidence" value="ECO:0007669"/>
    <property type="project" value="UniProtKB-KW"/>
</dbReference>